<dbReference type="Pfam" id="PF12848">
    <property type="entry name" value="ABC_tran_Xtn"/>
    <property type="match status" value="1"/>
</dbReference>
<dbReference type="PROSITE" id="PS00211">
    <property type="entry name" value="ABC_TRANSPORTER_1"/>
    <property type="match status" value="1"/>
</dbReference>
<feature type="domain" description="ABC transporter" evidence="3">
    <location>
        <begin position="327"/>
        <end position="539"/>
    </location>
</feature>
<dbReference type="InterPro" id="IPR027417">
    <property type="entry name" value="P-loop_NTPase"/>
</dbReference>
<dbReference type="PANTHER" id="PTHR42855">
    <property type="entry name" value="ABC TRANSPORTER ATP-BINDING SUBUNIT"/>
    <property type="match status" value="1"/>
</dbReference>
<reference evidence="4" key="1">
    <citation type="submission" date="2019-11" db="EMBL/GenBank/DDBJ databases">
        <title>Draft Genome Sequence of Plant Growth-Promoting Rhizosphere-Associated Bacteria.</title>
        <authorList>
            <person name="Vasilyev I.Y."/>
            <person name="Radchenko V."/>
            <person name="Ilnitskaya E.V."/>
        </authorList>
    </citation>
    <scope>NUCLEOTIDE SEQUENCE</scope>
    <source>
        <strain evidence="4">VRA_517_n</strain>
    </source>
</reference>
<organism evidence="4">
    <name type="scientific">Bacillus velezensis</name>
    <dbReference type="NCBI Taxonomy" id="492670"/>
    <lineage>
        <taxon>Bacteria</taxon>
        <taxon>Bacillati</taxon>
        <taxon>Bacillota</taxon>
        <taxon>Bacilli</taxon>
        <taxon>Bacillales</taxon>
        <taxon>Bacillaceae</taxon>
        <taxon>Bacillus</taxon>
        <taxon>Bacillus amyloliquefaciens group</taxon>
    </lineage>
</organism>
<dbReference type="SUPFAM" id="SSF52540">
    <property type="entry name" value="P-loop containing nucleoside triphosphate hydrolases"/>
    <property type="match status" value="2"/>
</dbReference>
<dbReference type="FunFam" id="3.40.50.300:FF:000011">
    <property type="entry name" value="Putative ABC transporter ATP-binding component"/>
    <property type="match status" value="1"/>
</dbReference>
<keyword evidence="2 4" id="KW-0067">ATP-binding</keyword>
<dbReference type="PROSITE" id="PS50893">
    <property type="entry name" value="ABC_TRANSPORTER_2"/>
    <property type="match status" value="2"/>
</dbReference>
<dbReference type="GO" id="GO:0016887">
    <property type="term" value="F:ATP hydrolysis activity"/>
    <property type="evidence" value="ECO:0007669"/>
    <property type="project" value="InterPro"/>
</dbReference>
<gene>
    <name evidence="4" type="ORF">GKC39_18995</name>
</gene>
<dbReference type="EMBL" id="WKKV01000016">
    <property type="protein sequence ID" value="MSE04131.1"/>
    <property type="molecule type" value="Genomic_DNA"/>
</dbReference>
<dbReference type="InterPro" id="IPR017871">
    <property type="entry name" value="ABC_transporter-like_CS"/>
</dbReference>
<dbReference type="Pfam" id="PF00005">
    <property type="entry name" value="ABC_tran"/>
    <property type="match status" value="2"/>
</dbReference>
<dbReference type="SMART" id="SM00382">
    <property type="entry name" value="AAA"/>
    <property type="match status" value="2"/>
</dbReference>
<dbReference type="Gene3D" id="3.40.50.300">
    <property type="entry name" value="P-loop containing nucleotide triphosphate hydrolases"/>
    <property type="match status" value="2"/>
</dbReference>
<evidence type="ECO:0000256" key="2">
    <source>
        <dbReference type="ARBA" id="ARBA00022840"/>
    </source>
</evidence>
<evidence type="ECO:0000256" key="1">
    <source>
        <dbReference type="ARBA" id="ARBA00022741"/>
    </source>
</evidence>
<dbReference type="AlphaFoldDB" id="A0A6A8LLG6"/>
<dbReference type="InterPro" id="IPR032781">
    <property type="entry name" value="ABC_tran_Xtn"/>
</dbReference>
<dbReference type="RefSeq" id="WP_024086026.1">
    <property type="nucleotide sequence ID" value="NZ_BPWC01000003.1"/>
</dbReference>
<dbReference type="GO" id="GO:0005524">
    <property type="term" value="F:ATP binding"/>
    <property type="evidence" value="ECO:0007669"/>
    <property type="project" value="UniProtKB-KW"/>
</dbReference>
<dbReference type="PANTHER" id="PTHR42855:SF2">
    <property type="entry name" value="DRUG RESISTANCE ABC TRANSPORTER,ATP-BINDING PROTEIN"/>
    <property type="match status" value="1"/>
</dbReference>
<feature type="domain" description="ABC transporter" evidence="3">
    <location>
        <begin position="2"/>
        <end position="257"/>
    </location>
</feature>
<dbReference type="InterPro" id="IPR003593">
    <property type="entry name" value="AAA+_ATPase"/>
</dbReference>
<name>A0A6A8LLG6_BACVE</name>
<keyword evidence="1" id="KW-0547">Nucleotide-binding</keyword>
<accession>A0A6A8LLG6</accession>
<dbReference type="InterPro" id="IPR051309">
    <property type="entry name" value="ABCF_ATPase"/>
</dbReference>
<evidence type="ECO:0000259" key="3">
    <source>
        <dbReference type="PROSITE" id="PS50893"/>
    </source>
</evidence>
<dbReference type="CDD" id="cd03221">
    <property type="entry name" value="ABCF_EF-3"/>
    <property type="match status" value="2"/>
</dbReference>
<protein>
    <submittedName>
        <fullName evidence="4">ATP-binding cassette domain-containing protein</fullName>
    </submittedName>
</protein>
<evidence type="ECO:0000313" key="4">
    <source>
        <dbReference type="EMBL" id="MSE04131.1"/>
    </source>
</evidence>
<sequence length="541" mass="61358">MLNIHNLTVNLAGDTIFKQVSFFINEGEKVLVAGPNGSGKSTLFRVLSGELEADEGTIAINKGAKVGLLKQIADPHEDLTLYQYLEKSFEALAAIQKEMKAIELKLSEPMGEDELTALLEKYSQYTETFERNNGYQMHAMIDEVCNGLSLSELKDQPFSKLSGGEKTKAGLAEILIRNDDIILLDEPTNHLDVHAIEWLEGFIKKSNKTILFTTHDKTFADQTAMKVLEIDDTEVKIWPYGFSEYLKKREEFIIAQFEKYEEQQRKIQKMKESIAQLRDWANRSNPPSVGLHRRANNMEKALKRIELINKPVRTEQKLKNAFQEAGAGSKDIVFIENGKVANGSSLLYQNVNLRIKHKDRIGIVGRNGVGKTTLIRCIIGERELSDGTIKVGENLKIGYIDQKSHVGDSSQTILQFFKENLLTEEGMARNMLAKYGFYGSSVFKKLSVLSGGERIRLKLSILMEKKLNVLILDEPTNHLDIESQEILENSLMQFQGTIICVSHDRNLLEKFNKIFWLENQNVTIFSGPYSYAKQKKRQIAE</sequence>
<proteinExistence type="predicted"/>
<dbReference type="InterPro" id="IPR003439">
    <property type="entry name" value="ABC_transporter-like_ATP-bd"/>
</dbReference>
<comment type="caution">
    <text evidence="4">The sequence shown here is derived from an EMBL/GenBank/DDBJ whole genome shotgun (WGS) entry which is preliminary data.</text>
</comment>